<evidence type="ECO:0000256" key="4">
    <source>
        <dbReference type="ARBA" id="ARBA00023136"/>
    </source>
</evidence>
<keyword evidence="5" id="KW-0998">Cell outer membrane</keyword>
<evidence type="ECO:0000256" key="2">
    <source>
        <dbReference type="ARBA" id="ARBA00005722"/>
    </source>
</evidence>
<evidence type="ECO:0000256" key="5">
    <source>
        <dbReference type="ARBA" id="ARBA00023237"/>
    </source>
</evidence>
<accession>A0ABT1B6G1</accession>
<comment type="caution">
    <text evidence="6">The sequence shown here is derived from an EMBL/GenBank/DDBJ whole genome shotgun (WGS) entry which is preliminary data.</text>
</comment>
<gene>
    <name evidence="6" type="ORF">LOD26_08880</name>
</gene>
<dbReference type="EMBL" id="JAJJVQ010000002">
    <property type="protein sequence ID" value="MCO5781441.1"/>
    <property type="molecule type" value="Genomic_DNA"/>
</dbReference>
<reference evidence="6" key="1">
    <citation type="submission" date="2021-11" db="EMBL/GenBank/DDBJ databases">
        <title>Citrobacter meridianamericanus sp. nov. isolated from soil.</title>
        <authorList>
            <person name="Furlan J.P.R."/>
            <person name="Stehling E.G."/>
        </authorList>
    </citation>
    <scope>NUCLEOTIDE SEQUENCE</scope>
    <source>
        <strain evidence="6">BR102</strain>
    </source>
</reference>
<name>A0ABT1B6G1_9ENTR</name>
<dbReference type="Proteomes" id="UP001139290">
    <property type="component" value="Unassembled WGS sequence"/>
</dbReference>
<sequence length="271" mass="31014">MSIKKYHIRIFVKENYLIGSKMNLKKRHIILPLTLLLTNCIIVSARAELSLGTGIIALNTPYKDYDMQTTPFPVINYKGDNFWINGLGAGYYLFNDATDKLSIIGYYDPTQFKHDDSDSREMRRLLTRKGTMMAGLSYVHKTRYGSLRAALAGDVLDNSDGMVVDMAWLYRYENGSFTITPAIGFKWNSDNQNDYYYGVSKYESKRSGIKTYTPDASINPYAELSVSYEFLSNWNIYGVGRWTRLSDEITDSPMVEDSWDSILSMGITYTF</sequence>
<protein>
    <submittedName>
        <fullName evidence="6">MipA/OmpV family protein</fullName>
    </submittedName>
</protein>
<dbReference type="PANTHER" id="PTHR38776">
    <property type="entry name" value="MLTA-INTERACTING PROTEIN-RELATED"/>
    <property type="match status" value="1"/>
</dbReference>
<evidence type="ECO:0000313" key="6">
    <source>
        <dbReference type="EMBL" id="MCO5781441.1"/>
    </source>
</evidence>
<dbReference type="InterPro" id="IPR010583">
    <property type="entry name" value="MipA"/>
</dbReference>
<keyword evidence="4" id="KW-0472">Membrane</keyword>
<keyword evidence="7" id="KW-1185">Reference proteome</keyword>
<organism evidence="6 7">
    <name type="scientific">Citrobacter meridianamericanus</name>
    <dbReference type="NCBI Taxonomy" id="2894201"/>
    <lineage>
        <taxon>Bacteria</taxon>
        <taxon>Pseudomonadati</taxon>
        <taxon>Pseudomonadota</taxon>
        <taxon>Gammaproteobacteria</taxon>
        <taxon>Enterobacterales</taxon>
        <taxon>Enterobacteriaceae</taxon>
        <taxon>Citrobacter</taxon>
    </lineage>
</organism>
<dbReference type="PANTHER" id="PTHR38776:SF1">
    <property type="entry name" value="MLTA-INTERACTING PROTEIN-RELATED"/>
    <property type="match status" value="1"/>
</dbReference>
<dbReference type="Pfam" id="PF06629">
    <property type="entry name" value="MipA"/>
    <property type="match status" value="1"/>
</dbReference>
<evidence type="ECO:0000313" key="7">
    <source>
        <dbReference type="Proteomes" id="UP001139290"/>
    </source>
</evidence>
<keyword evidence="3" id="KW-0732">Signal</keyword>
<evidence type="ECO:0000256" key="3">
    <source>
        <dbReference type="ARBA" id="ARBA00022729"/>
    </source>
</evidence>
<proteinExistence type="inferred from homology"/>
<comment type="similarity">
    <text evidence="2">Belongs to the MipA/OmpV family.</text>
</comment>
<comment type="subcellular location">
    <subcellularLocation>
        <location evidence="1">Cell outer membrane</location>
    </subcellularLocation>
</comment>
<evidence type="ECO:0000256" key="1">
    <source>
        <dbReference type="ARBA" id="ARBA00004442"/>
    </source>
</evidence>